<dbReference type="Gene3D" id="3.40.50.1820">
    <property type="entry name" value="alpha/beta hydrolase"/>
    <property type="match status" value="1"/>
</dbReference>
<dbReference type="Pfam" id="PF03959">
    <property type="entry name" value="FSH1"/>
    <property type="match status" value="1"/>
</dbReference>
<dbReference type="CDD" id="cd08249">
    <property type="entry name" value="enoyl_reductase_like"/>
    <property type="match status" value="1"/>
</dbReference>
<dbReference type="EMBL" id="ML742037">
    <property type="protein sequence ID" value="KAE8153645.1"/>
    <property type="molecule type" value="Genomic_DNA"/>
</dbReference>
<proteinExistence type="inferred from homology"/>
<dbReference type="InterPro" id="IPR011032">
    <property type="entry name" value="GroES-like_sf"/>
</dbReference>
<dbReference type="Pfam" id="PF08240">
    <property type="entry name" value="ADH_N"/>
    <property type="match status" value="1"/>
</dbReference>
<dbReference type="InterPro" id="IPR029058">
    <property type="entry name" value="AB_hydrolase_fold"/>
</dbReference>
<name>A0A5N6U4T1_ASPAV</name>
<dbReference type="GO" id="GO:0016651">
    <property type="term" value="F:oxidoreductase activity, acting on NAD(P)H"/>
    <property type="evidence" value="ECO:0007669"/>
    <property type="project" value="InterPro"/>
</dbReference>
<dbReference type="PANTHER" id="PTHR45348">
    <property type="entry name" value="HYPOTHETICAL OXIDOREDUCTASE (EUROFUNG)"/>
    <property type="match status" value="1"/>
</dbReference>
<dbReference type="Gene3D" id="3.90.180.10">
    <property type="entry name" value="Medium-chain alcohol dehydrogenases, catalytic domain"/>
    <property type="match status" value="1"/>
</dbReference>
<keyword evidence="3" id="KW-0521">NADP</keyword>
<evidence type="ECO:0000313" key="7">
    <source>
        <dbReference type="Proteomes" id="UP000325780"/>
    </source>
</evidence>
<dbReference type="SMART" id="SM00829">
    <property type="entry name" value="PKS_ER"/>
    <property type="match status" value="1"/>
</dbReference>
<evidence type="ECO:0000256" key="3">
    <source>
        <dbReference type="ARBA" id="ARBA00022857"/>
    </source>
</evidence>
<dbReference type="InterPro" id="IPR036291">
    <property type="entry name" value="NAD(P)-bd_dom_sf"/>
</dbReference>
<gene>
    <name evidence="6" type="ORF">BDV25DRAFT_136764</name>
</gene>
<accession>A0A5N6U4T1</accession>
<dbReference type="AlphaFoldDB" id="A0A5N6U4T1"/>
<reference evidence="6 7" key="1">
    <citation type="submission" date="2019-04" db="EMBL/GenBank/DDBJ databases">
        <title>Friends and foes A comparative genomics study of 23 Aspergillus species from section Flavi.</title>
        <authorList>
            <consortium name="DOE Joint Genome Institute"/>
            <person name="Kjaerbolling I."/>
            <person name="Vesth T."/>
            <person name="Frisvad J.C."/>
            <person name="Nybo J.L."/>
            <person name="Theobald S."/>
            <person name="Kildgaard S."/>
            <person name="Isbrandt T."/>
            <person name="Kuo A."/>
            <person name="Sato A."/>
            <person name="Lyhne E.K."/>
            <person name="Kogle M.E."/>
            <person name="Wiebenga A."/>
            <person name="Kun R.S."/>
            <person name="Lubbers R.J."/>
            <person name="Makela M.R."/>
            <person name="Barry K."/>
            <person name="Chovatia M."/>
            <person name="Clum A."/>
            <person name="Daum C."/>
            <person name="Haridas S."/>
            <person name="He G."/>
            <person name="LaButti K."/>
            <person name="Lipzen A."/>
            <person name="Mondo S."/>
            <person name="Riley R."/>
            <person name="Salamov A."/>
            <person name="Simmons B.A."/>
            <person name="Magnuson J.K."/>
            <person name="Henrissat B."/>
            <person name="Mortensen U.H."/>
            <person name="Larsen T.O."/>
            <person name="Devries R.P."/>
            <person name="Grigoriev I.V."/>
            <person name="Machida M."/>
            <person name="Baker S.E."/>
            <person name="Andersen M.R."/>
        </authorList>
    </citation>
    <scope>NUCLEOTIDE SEQUENCE [LARGE SCALE GENOMIC DNA]</scope>
    <source>
        <strain evidence="6 7">IBT 18842</strain>
    </source>
</reference>
<dbReference type="InterPro" id="IPR047122">
    <property type="entry name" value="Trans-enoyl_RdTase-like"/>
</dbReference>
<evidence type="ECO:0000256" key="2">
    <source>
        <dbReference type="ARBA" id="ARBA00022741"/>
    </source>
</evidence>
<comment type="similarity">
    <text evidence="1">Belongs to the zinc-containing alcohol dehydrogenase family.</text>
</comment>
<dbReference type="Gene3D" id="3.40.50.720">
    <property type="entry name" value="NAD(P)-binding Rossmann-like Domain"/>
    <property type="match status" value="1"/>
</dbReference>
<keyword evidence="2" id="KW-0547">Nucleotide-binding</keyword>
<evidence type="ECO:0000256" key="4">
    <source>
        <dbReference type="ARBA" id="ARBA00023002"/>
    </source>
</evidence>
<dbReference type="InterPro" id="IPR020843">
    <property type="entry name" value="ER"/>
</dbReference>
<evidence type="ECO:0000259" key="5">
    <source>
        <dbReference type="SMART" id="SM00829"/>
    </source>
</evidence>
<dbReference type="SUPFAM" id="SSF51735">
    <property type="entry name" value="NAD(P)-binding Rossmann-fold domains"/>
    <property type="match status" value="1"/>
</dbReference>
<dbReference type="SUPFAM" id="SSF50129">
    <property type="entry name" value="GroES-like"/>
    <property type="match status" value="1"/>
</dbReference>
<keyword evidence="7" id="KW-1185">Reference proteome</keyword>
<evidence type="ECO:0000256" key="1">
    <source>
        <dbReference type="ARBA" id="ARBA00008072"/>
    </source>
</evidence>
<feature type="domain" description="Enoyl reductase (ER)" evidence="5">
    <location>
        <begin position="12"/>
        <end position="313"/>
    </location>
</feature>
<dbReference type="InterPro" id="IPR013149">
    <property type="entry name" value="ADH-like_C"/>
</dbReference>
<dbReference type="OrthoDB" id="48317at2759"/>
<dbReference type="Pfam" id="PF00107">
    <property type="entry name" value="ADH_zinc_N"/>
    <property type="match status" value="1"/>
</dbReference>
<keyword evidence="4" id="KW-0560">Oxidoreductase</keyword>
<dbReference type="Proteomes" id="UP000325780">
    <property type="component" value="Unassembled WGS sequence"/>
</dbReference>
<dbReference type="SUPFAM" id="SSF53474">
    <property type="entry name" value="alpha/beta-Hydrolases"/>
    <property type="match status" value="1"/>
</dbReference>
<dbReference type="InterPro" id="IPR013154">
    <property type="entry name" value="ADH-like_N"/>
</dbReference>
<dbReference type="InterPro" id="IPR005645">
    <property type="entry name" value="FSH-like_dom"/>
</dbReference>
<organism evidence="6 7">
    <name type="scientific">Aspergillus avenaceus</name>
    <dbReference type="NCBI Taxonomy" id="36643"/>
    <lineage>
        <taxon>Eukaryota</taxon>
        <taxon>Fungi</taxon>
        <taxon>Dikarya</taxon>
        <taxon>Ascomycota</taxon>
        <taxon>Pezizomycotina</taxon>
        <taxon>Eurotiomycetes</taxon>
        <taxon>Eurotiomycetidae</taxon>
        <taxon>Eurotiales</taxon>
        <taxon>Aspergillaceae</taxon>
        <taxon>Aspergillus</taxon>
        <taxon>Aspergillus subgen. Circumdati</taxon>
    </lineage>
</organism>
<evidence type="ECO:0000313" key="6">
    <source>
        <dbReference type="EMBL" id="KAE8153645.1"/>
    </source>
</evidence>
<protein>
    <recommendedName>
        <fullName evidence="5">Enoyl reductase (ER) domain-containing protein</fullName>
    </recommendedName>
</protein>
<sequence>MTQRAIRTRQPGVAELVHDAPLPAMPDDYILVKTKAVALNPTDWKHIDFVPCNGTVVGCDYAGVVEAVGSKVKKPFESGDRVCGFVHGCNVLRPSGGAFGEYVVAKGDLQYHIPSYMSFEEASTLGVGLVTIGQSLYQSLELEKPREDKTGYDADVEGTILIYGGATATGSLAIQFAKRSGLRVVTTCSEVNRSWMYELGADLIFDYHEPQIGDIIREQTDDSLELVLDTVSTPQTASICAAAISSGGGYYNALLDVQCPRDDVDSKLCMAYDIIGEAYLMGSTRVSSEPDNFAFGVGWTKIAQRLLNDRHILPHRYEKRNGGLAGVIDGLQALREVANYLKGTILKMKILCLHGFGTNPNTLESQMAAVTEIADPSWEFFYLAGEVECSPNEDHVKHIRPPYLCYSEHLDPNSLDAAHALIDEAIEENGPFDGALGFSLGAAVIASYLLERLTKYPDESLPIRFAIFCSPVTPFSGNSSYRQGIFGWLTTDDERRLRSGDDQEISGLPEPARLAVSILIYFFKAVKGITSKDYNFYLNRPLSEVPCVLDPRLCPTRIPIPTLHVHAENDIPGLEHSAEIIESFCSAGKRRVIRHNNGHSLLLSSAEARQMVLGMEWVASQSQLGV</sequence>
<dbReference type="GO" id="GO:0000166">
    <property type="term" value="F:nucleotide binding"/>
    <property type="evidence" value="ECO:0007669"/>
    <property type="project" value="UniProtKB-KW"/>
</dbReference>
<dbReference type="PANTHER" id="PTHR45348:SF2">
    <property type="entry name" value="ZINC-TYPE ALCOHOL DEHYDROGENASE-LIKE PROTEIN C2E1P3.01"/>
    <property type="match status" value="1"/>
</dbReference>